<evidence type="ECO:0000256" key="2">
    <source>
        <dbReference type="ARBA" id="ARBA00023125"/>
    </source>
</evidence>
<feature type="compositionally biased region" description="Low complexity" evidence="4">
    <location>
        <begin position="1"/>
        <end position="22"/>
    </location>
</feature>
<evidence type="ECO:0000256" key="3">
    <source>
        <dbReference type="ARBA" id="ARBA00023163"/>
    </source>
</evidence>
<dbReference type="Pfam" id="PF17874">
    <property type="entry name" value="TPR_MalT"/>
    <property type="match status" value="1"/>
</dbReference>
<dbReference type="InterPro" id="IPR000792">
    <property type="entry name" value="Tscrpt_reg_LuxR_C"/>
</dbReference>
<dbReference type="PRINTS" id="PR00038">
    <property type="entry name" value="HTHLUXR"/>
</dbReference>
<name>A0A7G7MN90_9PSEU</name>
<dbReference type="Proteomes" id="UP000515728">
    <property type="component" value="Chromosome"/>
</dbReference>
<keyword evidence="3" id="KW-0804">Transcription</keyword>
<gene>
    <name evidence="6" type="ORF">H6H00_10330</name>
</gene>
<evidence type="ECO:0000313" key="7">
    <source>
        <dbReference type="Proteomes" id="UP000515728"/>
    </source>
</evidence>
<dbReference type="CDD" id="cd06170">
    <property type="entry name" value="LuxR_C_like"/>
    <property type="match status" value="1"/>
</dbReference>
<dbReference type="InterPro" id="IPR016032">
    <property type="entry name" value="Sig_transdc_resp-reg_C-effctor"/>
</dbReference>
<protein>
    <recommendedName>
        <fullName evidence="5">HTH luxR-type domain-containing protein</fullName>
    </recommendedName>
</protein>
<dbReference type="SMART" id="SM00421">
    <property type="entry name" value="HTH_LUXR"/>
    <property type="match status" value="1"/>
</dbReference>
<dbReference type="InterPro" id="IPR059106">
    <property type="entry name" value="WHD_MalT"/>
</dbReference>
<dbReference type="Pfam" id="PF00196">
    <property type="entry name" value="GerE"/>
    <property type="match status" value="1"/>
</dbReference>
<dbReference type="PANTHER" id="PTHR44688:SF16">
    <property type="entry name" value="DNA-BINDING TRANSCRIPTIONAL ACTIVATOR DEVR_DOSR"/>
    <property type="match status" value="1"/>
</dbReference>
<dbReference type="PROSITE" id="PS50043">
    <property type="entry name" value="HTH_LUXR_2"/>
    <property type="match status" value="1"/>
</dbReference>
<dbReference type="AlphaFoldDB" id="A0A7G7MN90"/>
<dbReference type="SUPFAM" id="SSF46894">
    <property type="entry name" value="C-terminal effector domain of the bipartite response regulators"/>
    <property type="match status" value="1"/>
</dbReference>
<evidence type="ECO:0000256" key="1">
    <source>
        <dbReference type="ARBA" id="ARBA00023015"/>
    </source>
</evidence>
<evidence type="ECO:0000313" key="6">
    <source>
        <dbReference type="EMBL" id="QNG54251.1"/>
    </source>
</evidence>
<dbReference type="Gene3D" id="1.25.40.10">
    <property type="entry name" value="Tetratricopeptide repeat domain"/>
    <property type="match status" value="1"/>
</dbReference>
<accession>A0A7G7MN90</accession>
<feature type="region of interest" description="Disordered" evidence="4">
    <location>
        <begin position="1"/>
        <end position="57"/>
    </location>
</feature>
<dbReference type="InterPro" id="IPR027417">
    <property type="entry name" value="P-loop_NTPase"/>
</dbReference>
<dbReference type="Gene3D" id="1.10.10.10">
    <property type="entry name" value="Winged helix-like DNA-binding domain superfamily/Winged helix DNA-binding domain"/>
    <property type="match status" value="1"/>
</dbReference>
<dbReference type="KEGG" id="ppel:H6H00_10330"/>
<dbReference type="SUPFAM" id="SSF52540">
    <property type="entry name" value="P-loop containing nucleoside triphosphate hydrolases"/>
    <property type="match status" value="1"/>
</dbReference>
<keyword evidence="2" id="KW-0238">DNA-binding</keyword>
<dbReference type="GO" id="GO:0006355">
    <property type="term" value="P:regulation of DNA-templated transcription"/>
    <property type="evidence" value="ECO:0007669"/>
    <property type="project" value="InterPro"/>
</dbReference>
<dbReference type="RefSeq" id="WP_185721073.1">
    <property type="nucleotide sequence ID" value="NZ_CP060131.1"/>
</dbReference>
<evidence type="ECO:0000256" key="4">
    <source>
        <dbReference type="SAM" id="MobiDB-lite"/>
    </source>
</evidence>
<dbReference type="InterPro" id="IPR036388">
    <property type="entry name" value="WH-like_DNA-bd_sf"/>
</dbReference>
<dbReference type="InterPro" id="IPR041617">
    <property type="entry name" value="TPR_MalT"/>
</dbReference>
<proteinExistence type="predicted"/>
<evidence type="ECO:0000259" key="5">
    <source>
        <dbReference type="PROSITE" id="PS50043"/>
    </source>
</evidence>
<dbReference type="GO" id="GO:0003677">
    <property type="term" value="F:DNA binding"/>
    <property type="evidence" value="ECO:0007669"/>
    <property type="project" value="UniProtKB-KW"/>
</dbReference>
<feature type="domain" description="HTH luxR-type" evidence="5">
    <location>
        <begin position="883"/>
        <end position="948"/>
    </location>
</feature>
<dbReference type="EMBL" id="CP060131">
    <property type="protein sequence ID" value="QNG54251.1"/>
    <property type="molecule type" value="Genomic_DNA"/>
</dbReference>
<organism evidence="6 7">
    <name type="scientific">Pseudonocardia petroleophila</name>
    <dbReference type="NCBI Taxonomy" id="37331"/>
    <lineage>
        <taxon>Bacteria</taxon>
        <taxon>Bacillati</taxon>
        <taxon>Actinomycetota</taxon>
        <taxon>Actinomycetes</taxon>
        <taxon>Pseudonocardiales</taxon>
        <taxon>Pseudonocardiaceae</taxon>
        <taxon>Pseudonocardia</taxon>
    </lineage>
</organism>
<dbReference type="PANTHER" id="PTHR44688">
    <property type="entry name" value="DNA-BINDING TRANSCRIPTIONAL ACTIVATOR DEVR_DOSR"/>
    <property type="match status" value="1"/>
</dbReference>
<dbReference type="Pfam" id="PF25873">
    <property type="entry name" value="WHD_MalT"/>
    <property type="match status" value="1"/>
</dbReference>
<keyword evidence="7" id="KW-1185">Reference proteome</keyword>
<keyword evidence="1" id="KW-0805">Transcription regulation</keyword>
<sequence>MGRSGPAPRPPARAATGRPRSSGPDRRSPYPLDMATELPPERCPPEAPPSSRRPADHKLVVPQGHWNAIARRDLLGRMFAPPPHEPRVVVLQAPAGHGKTSLLLQAEATCRARGCSTGWLTLDDTDDDASRLFDHLLDLADRLTPDSRHEASSHRGQLGRPPRESRVVERFASVSAAGAVFIDDVHFVRNRAALGLLADLLARPLPGIRWFIGTRTHLPIGSTRLVVTGHAMVIDAEALRFSPSEAREFFDQSLGARIPESELRAITEATEGWPAALQLYRLARASGDLVPGAWQGEVRGSGHLTEYLSENVLQFQEPRVRDFLLATCVLERMCADLCDEMLDRSDSAEMLGVLEQRGLFVRRLSTADGWFTYHMVFATFLRDQLRRGSTELVTQLHLRAASWFDTNGHLEEALRHYAAAGDLALAADVFDRWLDNLIPDGHMVTVERWLGIFPTEVLVRFPTLMVKVLWALAFLSRHQKRDEILHLWTATPRSSVGHGSADPAVVRGVIDVLADDLVESERFFDGIEPDPDGRANRFRTFELGVVCNARGYRHLAEGDLSRAIDVLSLGRRLNHRIGSMFALAYSTGKTALVLMSQARLVDALELWATTRSETMQHLEGSLAEASLVSGHISGLYESGEHDRLLAEFDEFRELIEVGAIHDYLVLAHRSVARAHALRGETAAAVSVLERGQGLAHAHQWPRAARLLVLERARLELLAGRSEQARVMVGGVARSTAGTVVRCSEEIEDEHIFAARLHLHRGSAERALEVIAPVLQIAARQGRALRQIKLQLLAAAAHKRLGDRLVAHRRLAAALDLAAPGNCRQSFLDEGDEILELLDAHRESVRSAPEGSAAAARRRFIEALRPDAVGREAGRGALGGPPERSAARIELTDREKEVLIMVGNSMTNVEIARATFVTQDTVKYHLKNIYAKVGARNRIHAVRIAQDRGYC</sequence>
<dbReference type="InterPro" id="IPR011990">
    <property type="entry name" value="TPR-like_helical_dom_sf"/>
</dbReference>
<reference evidence="6 7" key="1">
    <citation type="submission" date="2020-08" db="EMBL/GenBank/DDBJ databases">
        <authorList>
            <person name="Mo P."/>
        </authorList>
    </citation>
    <scope>NUCLEOTIDE SEQUENCE [LARGE SCALE GENOMIC DNA]</scope>
    <source>
        <strain evidence="6 7">CGMCC 4.1532</strain>
    </source>
</reference>